<dbReference type="AlphaFoldDB" id="A0A5E7JH06"/>
<evidence type="ECO:0000313" key="2">
    <source>
        <dbReference type="Proteomes" id="UP000377224"/>
    </source>
</evidence>
<reference evidence="1 2" key="1">
    <citation type="submission" date="2019-09" db="EMBL/GenBank/DDBJ databases">
        <authorList>
            <person name="Chandra G."/>
            <person name="Truman W A."/>
        </authorList>
    </citation>
    <scope>NUCLEOTIDE SEQUENCE [LARGE SCALE GENOMIC DNA]</scope>
    <source>
        <strain evidence="1">PS896</strain>
    </source>
</reference>
<name>A0A5E7JH06_PSEFL</name>
<dbReference type="EMBL" id="CABVIN010000002">
    <property type="protein sequence ID" value="VVO87530.1"/>
    <property type="molecule type" value="Genomic_DNA"/>
</dbReference>
<sequence length="42" mass="4580" precursor="true">MSATCAAVLHQILHALELDSPGTYGWVSESFLYLSTGDNYAF</sequence>
<organism evidence="1 2">
    <name type="scientific">Pseudomonas fluorescens</name>
    <dbReference type="NCBI Taxonomy" id="294"/>
    <lineage>
        <taxon>Bacteria</taxon>
        <taxon>Pseudomonadati</taxon>
        <taxon>Pseudomonadota</taxon>
        <taxon>Gammaproteobacteria</taxon>
        <taxon>Pseudomonadales</taxon>
        <taxon>Pseudomonadaceae</taxon>
        <taxon>Pseudomonas</taxon>
    </lineage>
</organism>
<accession>A0A5E7JH06</accession>
<evidence type="ECO:0000313" key="1">
    <source>
        <dbReference type="EMBL" id="VVO87530.1"/>
    </source>
</evidence>
<dbReference type="Proteomes" id="UP000377224">
    <property type="component" value="Unassembled WGS sequence"/>
</dbReference>
<proteinExistence type="predicted"/>
<gene>
    <name evidence="1" type="ORF">PS896_02146</name>
</gene>
<protein>
    <submittedName>
        <fullName evidence="1">Uncharacterized protein</fullName>
    </submittedName>
</protein>